<dbReference type="EMBL" id="JAGDFM010000634">
    <property type="protein sequence ID" value="KAG7376716.1"/>
    <property type="molecule type" value="Genomic_DNA"/>
</dbReference>
<comment type="caution">
    <text evidence="1">The sequence shown here is derived from an EMBL/GenBank/DDBJ whole genome shotgun (WGS) entry which is preliminary data.</text>
</comment>
<dbReference type="AlphaFoldDB" id="A0A8T1V6X8"/>
<dbReference type="Proteomes" id="UP000694044">
    <property type="component" value="Unassembled WGS sequence"/>
</dbReference>
<evidence type="ECO:0000313" key="2">
    <source>
        <dbReference type="Proteomes" id="UP000694044"/>
    </source>
</evidence>
<accession>A0A8T1V6X8</accession>
<name>A0A8T1V6X8_9STRA</name>
<proteinExistence type="predicted"/>
<evidence type="ECO:0000313" key="1">
    <source>
        <dbReference type="EMBL" id="KAG7376716.1"/>
    </source>
</evidence>
<gene>
    <name evidence="1" type="ORF">PHYPSEUDO_012860</name>
</gene>
<protein>
    <submittedName>
        <fullName evidence="1">Uncharacterized protein</fullName>
    </submittedName>
</protein>
<organism evidence="1 2">
    <name type="scientific">Phytophthora pseudosyringae</name>
    <dbReference type="NCBI Taxonomy" id="221518"/>
    <lineage>
        <taxon>Eukaryota</taxon>
        <taxon>Sar</taxon>
        <taxon>Stramenopiles</taxon>
        <taxon>Oomycota</taxon>
        <taxon>Peronosporomycetes</taxon>
        <taxon>Peronosporales</taxon>
        <taxon>Peronosporaceae</taxon>
        <taxon>Phytophthora</taxon>
    </lineage>
</organism>
<reference evidence="1" key="1">
    <citation type="submission" date="2021-02" db="EMBL/GenBank/DDBJ databases">
        <authorList>
            <person name="Palmer J.M."/>
        </authorList>
    </citation>
    <scope>NUCLEOTIDE SEQUENCE</scope>
    <source>
        <strain evidence="1">SCRP734</strain>
    </source>
</reference>
<keyword evidence="2" id="KW-1185">Reference proteome</keyword>
<sequence length="148" mass="16942">MSNHKGVVWRFLICIAGDLDIGLQVEERIDRYRNKKSVVVVNARRPAGRAGIRSGDIVRGYTLDPMTKPLKMQPWDAHSMDILNARSRHVLFGLHIRQTNKLSGIYLTRARAIMKLRLRNTRELLGKDSLGEWTVDEDAATWEQNPHA</sequence>